<dbReference type="Proteomes" id="UP000605846">
    <property type="component" value="Unassembled WGS sequence"/>
</dbReference>
<evidence type="ECO:0000313" key="8">
    <source>
        <dbReference type="EMBL" id="KAF7722071.1"/>
    </source>
</evidence>
<name>A0A8H7EKY9_9FUNG</name>
<feature type="domain" description="Pyrroline-5-carboxylate reductase dimerisation" evidence="7">
    <location>
        <begin position="212"/>
        <end position="316"/>
    </location>
</feature>
<evidence type="ECO:0000259" key="6">
    <source>
        <dbReference type="Pfam" id="PF03807"/>
    </source>
</evidence>
<dbReference type="InterPro" id="IPR029036">
    <property type="entry name" value="P5CR_dimer"/>
</dbReference>
<dbReference type="InterPro" id="IPR036291">
    <property type="entry name" value="NAD(P)-bd_dom_sf"/>
</dbReference>
<keyword evidence="3 5" id="KW-0560">Oxidoreductase</keyword>
<comment type="pathway">
    <text evidence="5">Amino-acid biosynthesis; L-proline biosynthesis; L-proline from L-glutamate 5-semialdehyde: step 1/1.</text>
</comment>
<keyword evidence="9" id="KW-1185">Reference proteome</keyword>
<evidence type="ECO:0000256" key="1">
    <source>
        <dbReference type="ARBA" id="ARBA00005525"/>
    </source>
</evidence>
<evidence type="ECO:0000256" key="2">
    <source>
        <dbReference type="ARBA" id="ARBA00022857"/>
    </source>
</evidence>
<feature type="binding site" evidence="4">
    <location>
        <begin position="53"/>
        <end position="58"/>
    </location>
    <ligand>
        <name>NADP(+)</name>
        <dbReference type="ChEBI" id="CHEBI:58349"/>
    </ligand>
</feature>
<dbReference type="PIRSF" id="PIRSF000193">
    <property type="entry name" value="Pyrrol-5-carb_rd"/>
    <property type="match status" value="1"/>
</dbReference>
<dbReference type="Pfam" id="PF03807">
    <property type="entry name" value="F420_oxidored"/>
    <property type="match status" value="1"/>
</dbReference>
<comment type="catalytic activity">
    <reaction evidence="5">
        <text>L-proline + NADP(+) = (S)-1-pyrroline-5-carboxylate + NADPH + 2 H(+)</text>
        <dbReference type="Rhea" id="RHEA:14109"/>
        <dbReference type="ChEBI" id="CHEBI:15378"/>
        <dbReference type="ChEBI" id="CHEBI:17388"/>
        <dbReference type="ChEBI" id="CHEBI:57783"/>
        <dbReference type="ChEBI" id="CHEBI:58349"/>
        <dbReference type="ChEBI" id="CHEBI:60039"/>
        <dbReference type="EC" id="1.5.1.2"/>
    </reaction>
</comment>
<feature type="binding site" evidence="4">
    <location>
        <position position="102"/>
    </location>
    <ligand>
        <name>NADPH</name>
        <dbReference type="ChEBI" id="CHEBI:57783"/>
    </ligand>
</feature>
<keyword evidence="5" id="KW-0028">Amino-acid biosynthesis</keyword>
<dbReference type="AlphaFoldDB" id="A0A8H7EKY9"/>
<comment type="caution">
    <text evidence="8">The sequence shown here is derived from an EMBL/GenBank/DDBJ whole genome shotgun (WGS) entry which is preliminary data.</text>
</comment>
<gene>
    <name evidence="8" type="ORF">EC973_003720</name>
</gene>
<dbReference type="EMBL" id="JABAYA010000215">
    <property type="protein sequence ID" value="KAF7722071.1"/>
    <property type="molecule type" value="Genomic_DNA"/>
</dbReference>
<dbReference type="Pfam" id="PF14748">
    <property type="entry name" value="P5CR_dimer"/>
    <property type="match status" value="1"/>
</dbReference>
<dbReference type="PANTHER" id="PTHR11645">
    <property type="entry name" value="PYRROLINE-5-CARBOXYLATE REDUCTASE"/>
    <property type="match status" value="1"/>
</dbReference>
<dbReference type="SUPFAM" id="SSF51735">
    <property type="entry name" value="NAD(P)-binding Rossmann-fold domains"/>
    <property type="match status" value="1"/>
</dbReference>
<comment type="similarity">
    <text evidence="1 5">Belongs to the pyrroline-5-carboxylate reductase family.</text>
</comment>
<keyword evidence="5" id="KW-0641">Proline biosynthesis</keyword>
<dbReference type="NCBIfam" id="TIGR00112">
    <property type="entry name" value="proC"/>
    <property type="match status" value="1"/>
</dbReference>
<dbReference type="InterPro" id="IPR053790">
    <property type="entry name" value="P5CR-like_CS"/>
</dbReference>
<organism evidence="8 9">
    <name type="scientific">Apophysomyces ossiformis</name>
    <dbReference type="NCBI Taxonomy" id="679940"/>
    <lineage>
        <taxon>Eukaryota</taxon>
        <taxon>Fungi</taxon>
        <taxon>Fungi incertae sedis</taxon>
        <taxon>Mucoromycota</taxon>
        <taxon>Mucoromycotina</taxon>
        <taxon>Mucoromycetes</taxon>
        <taxon>Mucorales</taxon>
        <taxon>Mucorineae</taxon>
        <taxon>Mucoraceae</taxon>
        <taxon>Apophysomyces</taxon>
    </lineage>
</organism>
<dbReference type="PROSITE" id="PS00521">
    <property type="entry name" value="P5CR"/>
    <property type="match status" value="1"/>
</dbReference>
<dbReference type="SUPFAM" id="SSF48179">
    <property type="entry name" value="6-phosphogluconate dehydrogenase C-terminal domain-like"/>
    <property type="match status" value="1"/>
</dbReference>
<dbReference type="EC" id="1.5.1.2" evidence="5"/>
<dbReference type="InterPro" id="IPR028939">
    <property type="entry name" value="P5C_Rdtase_cat_N"/>
</dbReference>
<dbReference type="UniPathway" id="UPA00098">
    <property type="reaction ID" value="UER00361"/>
</dbReference>
<evidence type="ECO:0000256" key="4">
    <source>
        <dbReference type="PIRSR" id="PIRSR000193-1"/>
    </source>
</evidence>
<dbReference type="PANTHER" id="PTHR11645:SF0">
    <property type="entry name" value="PYRROLINE-5-CARBOXYLATE REDUCTASE 3"/>
    <property type="match status" value="1"/>
</dbReference>
<dbReference type="InterPro" id="IPR000304">
    <property type="entry name" value="Pyrroline-COOH_reductase"/>
</dbReference>
<dbReference type="FunFam" id="1.10.3730.10:FF:000001">
    <property type="entry name" value="Pyrroline-5-carboxylate reductase"/>
    <property type="match status" value="1"/>
</dbReference>
<evidence type="ECO:0000259" key="7">
    <source>
        <dbReference type="Pfam" id="PF14748"/>
    </source>
</evidence>
<dbReference type="InterPro" id="IPR008927">
    <property type="entry name" value="6-PGluconate_DH-like_C_sf"/>
</dbReference>
<sequence>MFRYQQSVLSVATKAFKIQRLQILSNHFPSSATTMVQASLFVSASSRPVISFIGGGNMAEAILGGLHASGHPGSHLRYSEPLAERRQYMQQKYPQLAGHADNEAAVEGADVVILAVKPQVLRHVITSLAPTLLKNPSVLVISIAAGITTGDMLKWFNATRVPIVRCMPNTPALYGEGALGLYATHNVNTKQRELTESIMHAVAKEISWVENESLIDTITGISGSGPAYFFLIMEAMQNAGMEAGLSLEDAKALTVQTCLGAARMAQQSEDDLATLRRKVTSPKGTTEAAIKSLEANNIRQTMRDAVFAAERRGRELAEELGRD</sequence>
<dbReference type="GO" id="GO:0055129">
    <property type="term" value="P:L-proline biosynthetic process"/>
    <property type="evidence" value="ECO:0007669"/>
    <property type="project" value="UniProtKB-UniPathway"/>
</dbReference>
<proteinExistence type="inferred from homology"/>
<evidence type="ECO:0000256" key="3">
    <source>
        <dbReference type="ARBA" id="ARBA00023002"/>
    </source>
</evidence>
<evidence type="ECO:0000256" key="5">
    <source>
        <dbReference type="RuleBase" id="RU003903"/>
    </source>
</evidence>
<dbReference type="HAMAP" id="MF_01925">
    <property type="entry name" value="P5C_reductase"/>
    <property type="match status" value="1"/>
</dbReference>
<evidence type="ECO:0000313" key="9">
    <source>
        <dbReference type="Proteomes" id="UP000605846"/>
    </source>
</evidence>
<dbReference type="OrthoDB" id="10263291at2759"/>
<accession>A0A8H7EKY9</accession>
<reference evidence="8" key="1">
    <citation type="submission" date="2020-01" db="EMBL/GenBank/DDBJ databases">
        <title>Genome Sequencing of Three Apophysomyces-Like Fungal Strains Confirms a Novel Fungal Genus in the Mucoromycota with divergent Burkholderia-like Endosymbiotic Bacteria.</title>
        <authorList>
            <person name="Stajich J.E."/>
            <person name="Macias A.M."/>
            <person name="Carter-House D."/>
            <person name="Lovett B."/>
            <person name="Kasson L.R."/>
            <person name="Berry K."/>
            <person name="Grigoriev I."/>
            <person name="Chang Y."/>
            <person name="Spatafora J."/>
            <person name="Kasson M.T."/>
        </authorList>
    </citation>
    <scope>NUCLEOTIDE SEQUENCE</scope>
    <source>
        <strain evidence="8">NRRL A-21654</strain>
    </source>
</reference>
<protein>
    <recommendedName>
        <fullName evidence="5">Pyrroline-5-carboxylate reductase</fullName>
        <ecNumber evidence="5">1.5.1.2</ecNumber>
    </recommendedName>
</protein>
<keyword evidence="2 4" id="KW-0521">NADP</keyword>
<feature type="domain" description="Pyrroline-5-carboxylate reductase catalytic N-terminal" evidence="6">
    <location>
        <begin position="50"/>
        <end position="146"/>
    </location>
</feature>
<dbReference type="GO" id="GO:0004735">
    <property type="term" value="F:pyrroline-5-carboxylate reductase activity"/>
    <property type="evidence" value="ECO:0007669"/>
    <property type="project" value="UniProtKB-EC"/>
</dbReference>
<feature type="binding site" evidence="4">
    <location>
        <begin position="115"/>
        <end position="118"/>
    </location>
    <ligand>
        <name>NADP(+)</name>
        <dbReference type="ChEBI" id="CHEBI:58349"/>
    </ligand>
</feature>
<dbReference type="Gene3D" id="3.40.50.720">
    <property type="entry name" value="NAD(P)-binding Rossmann-like Domain"/>
    <property type="match status" value="1"/>
</dbReference>
<dbReference type="Gene3D" id="1.10.3730.10">
    <property type="entry name" value="ProC C-terminal domain-like"/>
    <property type="match status" value="1"/>
</dbReference>